<evidence type="ECO:0000313" key="1">
    <source>
        <dbReference type="EMBL" id="EAY22466.1"/>
    </source>
</evidence>
<sequence length="100" mass="11702">MPFNPHVIPPFLVGRYNWDNWICGYLNYKVLTILFGVTPPIYHIDHVRHQFNKGADPLVKTNEELRSMNYNYFGSNFDTNYVYKNGKIVANTRSVVHGPR</sequence>
<dbReference type="AlphaFoldDB" id="A2DAG3"/>
<dbReference type="VEuPathDB" id="TrichDB:TVAG_034890"/>
<keyword evidence="2" id="KW-1185">Reference proteome</keyword>
<dbReference type="VEuPathDB" id="TrichDB:TVAGG3_0810850"/>
<dbReference type="Proteomes" id="UP000001542">
    <property type="component" value="Unassembled WGS sequence"/>
</dbReference>
<gene>
    <name evidence="1" type="ORF">TVAG_034890</name>
</gene>
<accession>A2DAG3</accession>
<organism evidence="1 2">
    <name type="scientific">Trichomonas vaginalis (strain ATCC PRA-98 / G3)</name>
    <dbReference type="NCBI Taxonomy" id="412133"/>
    <lineage>
        <taxon>Eukaryota</taxon>
        <taxon>Metamonada</taxon>
        <taxon>Parabasalia</taxon>
        <taxon>Trichomonadida</taxon>
        <taxon>Trichomonadidae</taxon>
        <taxon>Trichomonas</taxon>
    </lineage>
</organism>
<protein>
    <submittedName>
        <fullName evidence="1">Uncharacterized protein</fullName>
    </submittedName>
</protein>
<reference evidence="1" key="1">
    <citation type="submission" date="2006-10" db="EMBL/GenBank/DDBJ databases">
        <authorList>
            <person name="Amadeo P."/>
            <person name="Zhao Q."/>
            <person name="Wortman J."/>
            <person name="Fraser-Liggett C."/>
            <person name="Carlton J."/>
        </authorList>
    </citation>
    <scope>NUCLEOTIDE SEQUENCE</scope>
    <source>
        <strain evidence="1">G3</strain>
    </source>
</reference>
<evidence type="ECO:0000313" key="2">
    <source>
        <dbReference type="Proteomes" id="UP000001542"/>
    </source>
</evidence>
<reference evidence="1" key="2">
    <citation type="journal article" date="2007" name="Science">
        <title>Draft genome sequence of the sexually transmitted pathogen Trichomonas vaginalis.</title>
        <authorList>
            <person name="Carlton J.M."/>
            <person name="Hirt R.P."/>
            <person name="Silva J.C."/>
            <person name="Delcher A.L."/>
            <person name="Schatz M."/>
            <person name="Zhao Q."/>
            <person name="Wortman J.R."/>
            <person name="Bidwell S.L."/>
            <person name="Alsmark U.C.M."/>
            <person name="Besteiro S."/>
            <person name="Sicheritz-Ponten T."/>
            <person name="Noel C.J."/>
            <person name="Dacks J.B."/>
            <person name="Foster P.G."/>
            <person name="Simillion C."/>
            <person name="Van de Peer Y."/>
            <person name="Miranda-Saavedra D."/>
            <person name="Barton G.J."/>
            <person name="Westrop G.D."/>
            <person name="Mueller S."/>
            <person name="Dessi D."/>
            <person name="Fiori P.L."/>
            <person name="Ren Q."/>
            <person name="Paulsen I."/>
            <person name="Zhang H."/>
            <person name="Bastida-Corcuera F.D."/>
            <person name="Simoes-Barbosa A."/>
            <person name="Brown M.T."/>
            <person name="Hayes R.D."/>
            <person name="Mukherjee M."/>
            <person name="Okumura C.Y."/>
            <person name="Schneider R."/>
            <person name="Smith A.J."/>
            <person name="Vanacova S."/>
            <person name="Villalvazo M."/>
            <person name="Haas B.J."/>
            <person name="Pertea M."/>
            <person name="Feldblyum T.V."/>
            <person name="Utterback T.R."/>
            <person name="Shu C.L."/>
            <person name="Osoegawa K."/>
            <person name="de Jong P.J."/>
            <person name="Hrdy I."/>
            <person name="Horvathova L."/>
            <person name="Zubacova Z."/>
            <person name="Dolezal P."/>
            <person name="Malik S.B."/>
            <person name="Logsdon J.M. Jr."/>
            <person name="Henze K."/>
            <person name="Gupta A."/>
            <person name="Wang C.C."/>
            <person name="Dunne R.L."/>
            <person name="Upcroft J.A."/>
            <person name="Upcroft P."/>
            <person name="White O."/>
            <person name="Salzberg S.L."/>
            <person name="Tang P."/>
            <person name="Chiu C.-H."/>
            <person name="Lee Y.-S."/>
            <person name="Embley T.M."/>
            <person name="Coombs G.H."/>
            <person name="Mottram J.C."/>
            <person name="Tachezy J."/>
            <person name="Fraser-Liggett C.M."/>
            <person name="Johnson P.J."/>
        </authorList>
    </citation>
    <scope>NUCLEOTIDE SEQUENCE [LARGE SCALE GENOMIC DNA]</scope>
    <source>
        <strain evidence="1">G3</strain>
    </source>
</reference>
<proteinExistence type="predicted"/>
<dbReference type="RefSeq" id="XP_001583452.1">
    <property type="nucleotide sequence ID" value="XM_001583402.1"/>
</dbReference>
<dbReference type="KEGG" id="tva:75673097"/>
<dbReference type="InParanoid" id="A2DAG3"/>
<name>A2DAG3_TRIV3</name>
<dbReference type="EMBL" id="DS113183">
    <property type="protein sequence ID" value="EAY22466.1"/>
    <property type="molecule type" value="Genomic_DNA"/>
</dbReference>